<dbReference type="PANTHER" id="PTHR30055:SF234">
    <property type="entry name" value="HTH-TYPE TRANSCRIPTIONAL REGULATOR BETI"/>
    <property type="match status" value="1"/>
</dbReference>
<dbReference type="RefSeq" id="WP_164423106.1">
    <property type="nucleotide sequence ID" value="NZ_JAAIKT010000001.1"/>
</dbReference>
<evidence type="ECO:0000313" key="6">
    <source>
        <dbReference type="EMBL" id="NEW69259.1"/>
    </source>
</evidence>
<keyword evidence="2 4" id="KW-0238">DNA-binding</keyword>
<dbReference type="GO" id="GO:0000976">
    <property type="term" value="F:transcription cis-regulatory region binding"/>
    <property type="evidence" value="ECO:0007669"/>
    <property type="project" value="TreeGrafter"/>
</dbReference>
<feature type="domain" description="HTH tetR-type" evidence="5">
    <location>
        <begin position="215"/>
        <end position="275"/>
    </location>
</feature>
<dbReference type="PRINTS" id="PR00455">
    <property type="entry name" value="HTHTETR"/>
</dbReference>
<dbReference type="AlphaFoldDB" id="A0A6G4A982"/>
<proteinExistence type="predicted"/>
<reference evidence="6" key="1">
    <citation type="submission" date="2020-02" db="EMBL/GenBank/DDBJ databases">
        <title>A new Streptomyces sp. for controlling soil-borne diseases.</title>
        <authorList>
            <person name="Li X."/>
            <person name="Tian Y."/>
            <person name="Gao K."/>
        </authorList>
    </citation>
    <scope>NUCLEOTIDE SEQUENCE [LARGE SCALE GENOMIC DNA]</scope>
    <source>
        <strain evidence="6">0250</strain>
    </source>
</reference>
<dbReference type="InterPro" id="IPR001647">
    <property type="entry name" value="HTH_TetR"/>
</dbReference>
<evidence type="ECO:0000256" key="3">
    <source>
        <dbReference type="ARBA" id="ARBA00023163"/>
    </source>
</evidence>
<dbReference type="GO" id="GO:0003700">
    <property type="term" value="F:DNA-binding transcription factor activity"/>
    <property type="evidence" value="ECO:0007669"/>
    <property type="project" value="TreeGrafter"/>
</dbReference>
<dbReference type="Gene3D" id="1.10.10.60">
    <property type="entry name" value="Homeodomain-like"/>
    <property type="match status" value="1"/>
</dbReference>
<dbReference type="Gene3D" id="1.10.357.10">
    <property type="entry name" value="Tetracycline Repressor, domain 2"/>
    <property type="match status" value="2"/>
</dbReference>
<evidence type="ECO:0000259" key="5">
    <source>
        <dbReference type="PROSITE" id="PS50977"/>
    </source>
</evidence>
<dbReference type="PROSITE" id="PS50977">
    <property type="entry name" value="HTH_TETR_2"/>
    <property type="match status" value="2"/>
</dbReference>
<dbReference type="InterPro" id="IPR009057">
    <property type="entry name" value="Homeodomain-like_sf"/>
</dbReference>
<evidence type="ECO:0000256" key="1">
    <source>
        <dbReference type="ARBA" id="ARBA00023015"/>
    </source>
</evidence>
<feature type="DNA-binding region" description="H-T-H motif" evidence="4">
    <location>
        <begin position="39"/>
        <end position="58"/>
    </location>
</feature>
<keyword evidence="3" id="KW-0804">Transcription</keyword>
<dbReference type="PANTHER" id="PTHR30055">
    <property type="entry name" value="HTH-TYPE TRANSCRIPTIONAL REGULATOR RUTR"/>
    <property type="match status" value="1"/>
</dbReference>
<feature type="domain" description="HTH tetR-type" evidence="5">
    <location>
        <begin position="16"/>
        <end position="76"/>
    </location>
</feature>
<evidence type="ECO:0000256" key="2">
    <source>
        <dbReference type="ARBA" id="ARBA00023125"/>
    </source>
</evidence>
<sequence length="415" mass="45629">MTEAASTPVRRGRRKSQRLNEIIEAGARLLYSDGFANTSVADVTRAVGITPSALYRHVSGKQKLLEVILDRRFLDYESALEECHGWDSVAETLTLIATTHRDLGVLWQREARYMSDSAYDGLASRLRTVAKRIASNIDDPSPRPAAIARAWATISVLTSLSYHDFTMAEGDQRALMRELILGVGADSPQWTRGLEWSGEKIAIASTRAIEDDGVDPTDRAILEAAARLYGTRGYHKVSMTELGQAVGMAGPSIYYRYDSKGTVLAAVLERANTRLFADASAVLGSTTDAQTAMRDLLSSYARLVALEPHIVEALLSEILQLADDERQPAADSRARYVKMWSCQLRKCYPDMTPAEASVRVHAAMTIINDLSRTHSTRAELSVEELCGLAWSALVAGLPGRMDGDTHCRQERTGHE</sequence>
<feature type="DNA-binding region" description="H-T-H motif" evidence="4">
    <location>
        <begin position="238"/>
        <end position="257"/>
    </location>
</feature>
<dbReference type="InterPro" id="IPR050109">
    <property type="entry name" value="HTH-type_TetR-like_transc_reg"/>
</dbReference>
<dbReference type="Pfam" id="PF00440">
    <property type="entry name" value="TetR_N"/>
    <property type="match status" value="2"/>
</dbReference>
<dbReference type="EMBL" id="JAAIKT010000001">
    <property type="protein sequence ID" value="NEW69259.1"/>
    <property type="molecule type" value="Genomic_DNA"/>
</dbReference>
<name>A0A6G4A982_9ACTN</name>
<comment type="caution">
    <text evidence="6">The sequence shown here is derived from an EMBL/GenBank/DDBJ whole genome shotgun (WGS) entry which is preliminary data.</text>
</comment>
<evidence type="ECO:0000313" key="7">
    <source>
        <dbReference type="Proteomes" id="UP000476310"/>
    </source>
</evidence>
<organism evidence="6 7">
    <name type="scientific">Streptomyces rhizosphaericus</name>
    <dbReference type="NCBI Taxonomy" id="114699"/>
    <lineage>
        <taxon>Bacteria</taxon>
        <taxon>Bacillati</taxon>
        <taxon>Actinomycetota</taxon>
        <taxon>Actinomycetes</taxon>
        <taxon>Kitasatosporales</taxon>
        <taxon>Streptomycetaceae</taxon>
        <taxon>Streptomyces</taxon>
        <taxon>Streptomyces violaceusniger group</taxon>
    </lineage>
</organism>
<protein>
    <submittedName>
        <fullName evidence="6">TetR/AcrR family transcriptional regulator</fullName>
    </submittedName>
</protein>
<evidence type="ECO:0000256" key="4">
    <source>
        <dbReference type="PROSITE-ProRule" id="PRU00335"/>
    </source>
</evidence>
<gene>
    <name evidence="6" type="ORF">G4H13_02280</name>
</gene>
<dbReference type="Proteomes" id="UP000476310">
    <property type="component" value="Unassembled WGS sequence"/>
</dbReference>
<accession>A0A6G4A982</accession>
<keyword evidence="7" id="KW-1185">Reference proteome</keyword>
<dbReference type="SUPFAM" id="SSF46689">
    <property type="entry name" value="Homeodomain-like"/>
    <property type="match status" value="2"/>
</dbReference>
<keyword evidence="1" id="KW-0805">Transcription regulation</keyword>